<protein>
    <submittedName>
        <fullName evidence="1">Uncharacterized protein</fullName>
    </submittedName>
</protein>
<dbReference type="EMBL" id="CP054929">
    <property type="protein sequence ID" value="QKW50123.1"/>
    <property type="molecule type" value="Genomic_DNA"/>
</dbReference>
<reference evidence="1 2" key="1">
    <citation type="submission" date="2020-06" db="EMBL/GenBank/DDBJ databases">
        <title>Genome mining for natural products.</title>
        <authorList>
            <person name="Zhang B."/>
            <person name="Shi J."/>
            <person name="Ge H."/>
        </authorList>
    </citation>
    <scope>NUCLEOTIDE SEQUENCE [LARGE SCALE GENOMIC DNA]</scope>
    <source>
        <strain evidence="1 2">NA00687</strain>
    </source>
</reference>
<organism evidence="1 2">
    <name type="scientific">Streptomyces buecherae</name>
    <dbReference type="NCBI Taxonomy" id="2763006"/>
    <lineage>
        <taxon>Bacteria</taxon>
        <taxon>Bacillati</taxon>
        <taxon>Actinomycetota</taxon>
        <taxon>Actinomycetes</taxon>
        <taxon>Kitasatosporales</taxon>
        <taxon>Streptomycetaceae</taxon>
        <taxon>Streptomyces</taxon>
    </lineage>
</organism>
<sequence length="162" mass="16295">MAGGGFTKLPGGDVVVAVSLPSPFGRPMGAGPGGTLGHGTYTAGGGGSGVIGGPTGAAAAAETESAFIRTGALSGAAATGPRIRILVHAANRQRALTRLRNLGLRAVYLRGNAEPPTPDEITAVLHHPDGLVWRAAPDDDTESWHPIRALLRSTLRSPAAPA</sequence>
<evidence type="ECO:0000313" key="2">
    <source>
        <dbReference type="Proteomes" id="UP000509303"/>
    </source>
</evidence>
<gene>
    <name evidence="1" type="ORF">HUT08_11885</name>
</gene>
<evidence type="ECO:0000313" key="1">
    <source>
        <dbReference type="EMBL" id="QKW50123.1"/>
    </source>
</evidence>
<accession>A0A7H8N6V8</accession>
<dbReference type="Proteomes" id="UP000509303">
    <property type="component" value="Chromosome"/>
</dbReference>
<keyword evidence="2" id="KW-1185">Reference proteome</keyword>
<name>A0A7H8N6V8_9ACTN</name>
<dbReference type="AlphaFoldDB" id="A0A7H8N6V8"/>
<proteinExistence type="predicted"/>